<evidence type="ECO:0000256" key="4">
    <source>
        <dbReference type="ARBA" id="ARBA00037087"/>
    </source>
</evidence>
<dbReference type="InterPro" id="IPR012948">
    <property type="entry name" value="AARP2CN"/>
</dbReference>
<dbReference type="GO" id="GO:0005730">
    <property type="term" value="C:nucleolus"/>
    <property type="evidence" value="ECO:0007669"/>
    <property type="project" value="UniProtKB-SubCell"/>
</dbReference>
<dbReference type="OrthoDB" id="119302at2759"/>
<accession>A0A1W0WY43</accession>
<dbReference type="PANTHER" id="PTHR12858:SF1">
    <property type="entry name" value="PRE-RRNA-PROCESSING PROTEIN TSR1 HOMOLOG"/>
    <property type="match status" value="1"/>
</dbReference>
<evidence type="ECO:0000259" key="8">
    <source>
        <dbReference type="PROSITE" id="PS51714"/>
    </source>
</evidence>
<dbReference type="SMART" id="SM01362">
    <property type="entry name" value="DUF663"/>
    <property type="match status" value="1"/>
</dbReference>
<dbReference type="Pfam" id="PF22298">
    <property type="entry name" value="Tsr1_G-like"/>
    <property type="match status" value="1"/>
</dbReference>
<dbReference type="PANTHER" id="PTHR12858">
    <property type="entry name" value="RIBOSOME BIOGENESIS PROTEIN"/>
    <property type="match status" value="1"/>
</dbReference>
<feature type="compositionally biased region" description="Acidic residues" evidence="7">
    <location>
        <begin position="396"/>
        <end position="405"/>
    </location>
</feature>
<feature type="compositionally biased region" description="Basic and acidic residues" evidence="7">
    <location>
        <begin position="25"/>
        <end position="37"/>
    </location>
</feature>
<feature type="compositionally biased region" description="Basic residues" evidence="7">
    <location>
        <begin position="15"/>
        <end position="24"/>
    </location>
</feature>
<dbReference type="AlphaFoldDB" id="A0A1W0WY43"/>
<feature type="region of interest" description="Disordered" evidence="7">
    <location>
        <begin position="334"/>
        <end position="358"/>
    </location>
</feature>
<dbReference type="GO" id="GO:0003924">
    <property type="term" value="F:GTPase activity"/>
    <property type="evidence" value="ECO:0007669"/>
    <property type="project" value="TreeGrafter"/>
</dbReference>
<evidence type="ECO:0000256" key="1">
    <source>
        <dbReference type="ARBA" id="ARBA00004604"/>
    </source>
</evidence>
<dbReference type="Proteomes" id="UP000192578">
    <property type="component" value="Unassembled WGS sequence"/>
</dbReference>
<keyword evidence="3" id="KW-0539">Nucleus</keyword>
<proteinExistence type="inferred from homology"/>
<gene>
    <name evidence="9" type="ORF">BV898_05917</name>
</gene>
<feature type="region of interest" description="Disordered" evidence="7">
    <location>
        <begin position="393"/>
        <end position="412"/>
    </location>
</feature>
<comment type="caution">
    <text evidence="9">The sequence shown here is derived from an EMBL/GenBank/DDBJ whole genome shotgun (WGS) entry which is preliminary data.</text>
</comment>
<dbReference type="Pfam" id="PF04950">
    <property type="entry name" value="RIBIOP_C"/>
    <property type="match status" value="1"/>
</dbReference>
<evidence type="ECO:0000256" key="2">
    <source>
        <dbReference type="ARBA" id="ARBA00022517"/>
    </source>
</evidence>
<name>A0A1W0WY43_HYPEX</name>
<feature type="domain" description="Bms1-type G" evidence="8">
    <location>
        <begin position="81"/>
        <end position="246"/>
    </location>
</feature>
<evidence type="ECO:0000256" key="7">
    <source>
        <dbReference type="SAM" id="MobiDB-lite"/>
    </source>
</evidence>
<comment type="function">
    <text evidence="4">Required during maturation of the 40S ribosomal subunit in the nucleolus.</text>
</comment>
<keyword evidence="2" id="KW-0690">Ribosome biogenesis</keyword>
<comment type="subcellular location">
    <subcellularLocation>
        <location evidence="1">Nucleus</location>
        <location evidence="1">Nucleolus</location>
    </subcellularLocation>
</comment>
<dbReference type="SMART" id="SM00785">
    <property type="entry name" value="AARP2CN"/>
    <property type="match status" value="1"/>
</dbReference>
<comment type="similarity">
    <text evidence="5">Belongs to the TRAFAC class translation factor GTPase superfamily. Bms1-like GTPase family. TSR1 subfamily.</text>
</comment>
<dbReference type="Pfam" id="PF08142">
    <property type="entry name" value="AARP2CN"/>
    <property type="match status" value="1"/>
</dbReference>
<protein>
    <recommendedName>
        <fullName evidence="6">Pre-rRNA-processing protein TSR1 homolog</fullName>
    </recommendedName>
</protein>
<keyword evidence="10" id="KW-1185">Reference proteome</keyword>
<sequence length="757" mass="86093">MSSTHHRSGVWVQKNKNHKTGPHRSKGELRTDKKGRVDTGIGFKKGKPHTLNKNERRNQHNQKRALRLFATLQEKQKFESVPLDVLLISLSDQVSVENFISLLRTQEEAEDVEMDGERSTVMRFPRWKISLNFQKADTTDLWNTLDLAKVSDLVVFLYDPFEEMSQDAEDLLSSLLAQGLPALIHCLYIEVEKDQNVQLFLKEKSEVKKQLQKKIKKWFPEPQIDFVSGESDIPTLLFRLSTVRPDTTEYREMRPYIVSSDVTFTPNADRGDVGSLKVTGIVKGGMLDVNGFVHIIGHGDYLLSELQVIPRKTKKSTKAAGGSDLEMGTVVKVDPSKQPSTEEDEDMESEAMSTSEVDTSSVFHKKKIMKSVPKGTSKYQAAWIVDEDAHEKELGEGEDLEEDADDVKTSGRSRRTLRNMKRLMLLTIHRCMTTPRNTEEEEAAFAKRKEKEETDDRLFPDEVDTPVDQPARVRFFKYRGMDDFRSASWEADENLPKDYSKICQFSNMKLSKKAALDVADKTVVPSFNAVSVVLRNVPKAVTASKMPLILYGLLPHEHQMTVVNLAIKRVTSFTETVRQNEELIFQVGFRRFKAKALLSELSAGKLHKCLRFMPAEGHFAVSLYAPIIFPPAPVLMYKETSPGSLVLIGTGTVLSLDPSRVVLKRTVLSGHPYKINVRSAVIRFMFFNTEDVNWFRKIRLSTKHGRIGEIKEPLGTHGHMKCRFDGQLQSSDTVLMKLYKRVYPKWTYMPLCSAVEI</sequence>
<dbReference type="InterPro" id="IPR039761">
    <property type="entry name" value="Bms1/Tsr1"/>
</dbReference>
<dbReference type="InterPro" id="IPR030387">
    <property type="entry name" value="G_Bms1/Tsr1_dom"/>
</dbReference>
<dbReference type="GO" id="GO:0000462">
    <property type="term" value="P:maturation of SSU-rRNA from tricistronic rRNA transcript (SSU-rRNA, 5.8S rRNA, LSU-rRNA)"/>
    <property type="evidence" value="ECO:0007669"/>
    <property type="project" value="TreeGrafter"/>
</dbReference>
<evidence type="ECO:0000313" key="9">
    <source>
        <dbReference type="EMBL" id="OQV20124.1"/>
    </source>
</evidence>
<dbReference type="GO" id="GO:0005525">
    <property type="term" value="F:GTP binding"/>
    <property type="evidence" value="ECO:0007669"/>
    <property type="project" value="TreeGrafter"/>
</dbReference>
<dbReference type="PROSITE" id="PS51714">
    <property type="entry name" value="G_BMS1"/>
    <property type="match status" value="1"/>
</dbReference>
<dbReference type="InterPro" id="IPR007034">
    <property type="entry name" value="BMS1_TSR1_C"/>
</dbReference>
<organism evidence="9 10">
    <name type="scientific">Hypsibius exemplaris</name>
    <name type="common">Freshwater tardigrade</name>
    <dbReference type="NCBI Taxonomy" id="2072580"/>
    <lineage>
        <taxon>Eukaryota</taxon>
        <taxon>Metazoa</taxon>
        <taxon>Ecdysozoa</taxon>
        <taxon>Tardigrada</taxon>
        <taxon>Eutardigrada</taxon>
        <taxon>Parachela</taxon>
        <taxon>Hypsibioidea</taxon>
        <taxon>Hypsibiidae</taxon>
        <taxon>Hypsibius</taxon>
    </lineage>
</organism>
<evidence type="ECO:0000256" key="6">
    <source>
        <dbReference type="ARBA" id="ARBA00040070"/>
    </source>
</evidence>
<dbReference type="GO" id="GO:0030688">
    <property type="term" value="C:preribosome, small subunit precursor"/>
    <property type="evidence" value="ECO:0007669"/>
    <property type="project" value="TreeGrafter"/>
</dbReference>
<reference evidence="10" key="1">
    <citation type="submission" date="2017-01" db="EMBL/GenBank/DDBJ databases">
        <title>Comparative genomics of anhydrobiosis in the tardigrade Hypsibius dujardini.</title>
        <authorList>
            <person name="Yoshida Y."/>
            <person name="Koutsovoulos G."/>
            <person name="Laetsch D."/>
            <person name="Stevens L."/>
            <person name="Kumar S."/>
            <person name="Horikawa D."/>
            <person name="Ishino K."/>
            <person name="Komine S."/>
            <person name="Tomita M."/>
            <person name="Blaxter M."/>
            <person name="Arakawa K."/>
        </authorList>
    </citation>
    <scope>NUCLEOTIDE SEQUENCE [LARGE SCALE GENOMIC DNA]</scope>
    <source>
        <strain evidence="10">Z151</strain>
    </source>
</reference>
<evidence type="ECO:0000256" key="3">
    <source>
        <dbReference type="ARBA" id="ARBA00023242"/>
    </source>
</evidence>
<feature type="region of interest" description="Disordered" evidence="7">
    <location>
        <begin position="1"/>
        <end position="60"/>
    </location>
</feature>
<evidence type="ECO:0000256" key="5">
    <source>
        <dbReference type="ARBA" id="ARBA00038288"/>
    </source>
</evidence>
<dbReference type="GO" id="GO:0034511">
    <property type="term" value="F:U3 snoRNA binding"/>
    <property type="evidence" value="ECO:0007669"/>
    <property type="project" value="TreeGrafter"/>
</dbReference>
<dbReference type="GO" id="GO:0000479">
    <property type="term" value="P:endonucleolytic cleavage of tricistronic rRNA transcript (SSU-rRNA, 5.8S rRNA, LSU-rRNA)"/>
    <property type="evidence" value="ECO:0007669"/>
    <property type="project" value="TreeGrafter"/>
</dbReference>
<dbReference type="EMBL" id="MTYJ01000033">
    <property type="protein sequence ID" value="OQV20124.1"/>
    <property type="molecule type" value="Genomic_DNA"/>
</dbReference>
<evidence type="ECO:0000313" key="10">
    <source>
        <dbReference type="Proteomes" id="UP000192578"/>
    </source>
</evidence>